<dbReference type="InterPro" id="IPR049577">
    <property type="entry name" value="GMPP_N"/>
</dbReference>
<dbReference type="EMBL" id="CP011367">
    <property type="protein sequence ID" value="AKJ94909.1"/>
    <property type="molecule type" value="Genomic_DNA"/>
</dbReference>
<dbReference type="FunFam" id="3.90.550.10:FF:000046">
    <property type="entry name" value="Mannose-1-phosphate guanylyltransferase (GDP)"/>
    <property type="match status" value="1"/>
</dbReference>
<evidence type="ECO:0000256" key="9">
    <source>
        <dbReference type="RuleBase" id="RU004190"/>
    </source>
</evidence>
<dbReference type="GO" id="GO:0000271">
    <property type="term" value="P:polysaccharide biosynthetic process"/>
    <property type="evidence" value="ECO:0007669"/>
    <property type="project" value="InterPro"/>
</dbReference>
<feature type="domain" description="Mannose-6-phosphate isomerase type II C-terminal" evidence="11">
    <location>
        <begin position="357"/>
        <end position="471"/>
    </location>
</feature>
<dbReference type="CDD" id="cd02509">
    <property type="entry name" value="GDP-M1P_Guanylyltransferase"/>
    <property type="match status" value="1"/>
</dbReference>
<evidence type="ECO:0000256" key="7">
    <source>
        <dbReference type="ARBA" id="ARBA00023134"/>
    </source>
</evidence>
<evidence type="ECO:0000256" key="6">
    <source>
        <dbReference type="ARBA" id="ARBA00022741"/>
    </source>
</evidence>
<proteinExistence type="inferred from homology"/>
<evidence type="ECO:0000256" key="3">
    <source>
        <dbReference type="ARBA" id="ARBA00012387"/>
    </source>
</evidence>
<feature type="domain" description="Nucleotidyl transferase" evidence="10">
    <location>
        <begin position="12"/>
        <end position="285"/>
    </location>
</feature>
<accession>A0A0G3G3C2</accession>
<dbReference type="CDD" id="cd02213">
    <property type="entry name" value="cupin_PMI_typeII_C"/>
    <property type="match status" value="1"/>
</dbReference>
<keyword evidence="7" id="KW-0342">GTP-binding</keyword>
<dbReference type="Gene3D" id="3.90.550.10">
    <property type="entry name" value="Spore Coat Polysaccharide Biosynthesis Protein SpsA, Chain A"/>
    <property type="match status" value="1"/>
</dbReference>
<evidence type="ECO:0000256" key="8">
    <source>
        <dbReference type="ARBA" id="ARBA00047343"/>
    </source>
</evidence>
<dbReference type="SUPFAM" id="SSF53448">
    <property type="entry name" value="Nucleotide-diphospho-sugar transferases"/>
    <property type="match status" value="1"/>
</dbReference>
<dbReference type="KEGG" id="tvr:TVD_05825"/>
<dbReference type="InterPro" id="IPR054566">
    <property type="entry name" value="ManC/GMP-like_b-helix"/>
</dbReference>
<dbReference type="PANTHER" id="PTHR46390:SF1">
    <property type="entry name" value="MANNOSE-1-PHOSPHATE GUANYLYLTRANSFERASE"/>
    <property type="match status" value="1"/>
</dbReference>
<feature type="domain" description="MannoseP isomerase/GMP-like beta-helix" evidence="12">
    <location>
        <begin position="305"/>
        <end position="353"/>
    </location>
</feature>
<dbReference type="InterPro" id="IPR006375">
    <property type="entry name" value="Man1P_GuaTrfase/Man6P_Isoase"/>
</dbReference>
<protein>
    <recommendedName>
        <fullName evidence="3">mannose-1-phosphate guanylyltransferase</fullName>
        <ecNumber evidence="3">2.7.7.13</ecNumber>
    </recommendedName>
</protein>
<dbReference type="GO" id="GO:0009298">
    <property type="term" value="P:GDP-mannose biosynthetic process"/>
    <property type="evidence" value="ECO:0007669"/>
    <property type="project" value="UniProtKB-UniPathway"/>
</dbReference>
<gene>
    <name evidence="13" type="primary">cpsB</name>
    <name evidence="13" type="ORF">TVD_05825</name>
</gene>
<dbReference type="OrthoDB" id="9806359at2"/>
<organism evidence="13 14">
    <name type="scientific">Thioalkalivibrio versutus</name>
    <dbReference type="NCBI Taxonomy" id="106634"/>
    <lineage>
        <taxon>Bacteria</taxon>
        <taxon>Pseudomonadati</taxon>
        <taxon>Pseudomonadota</taxon>
        <taxon>Gammaproteobacteria</taxon>
        <taxon>Chromatiales</taxon>
        <taxon>Ectothiorhodospiraceae</taxon>
        <taxon>Thioalkalivibrio</taxon>
    </lineage>
</organism>
<dbReference type="AlphaFoldDB" id="A0A0G3G3C2"/>
<evidence type="ECO:0000256" key="1">
    <source>
        <dbReference type="ARBA" id="ARBA00004823"/>
    </source>
</evidence>
<dbReference type="InterPro" id="IPR051161">
    <property type="entry name" value="Mannose-6P_isomerase_type2"/>
</dbReference>
<evidence type="ECO:0000259" key="11">
    <source>
        <dbReference type="Pfam" id="PF01050"/>
    </source>
</evidence>
<dbReference type="Pfam" id="PF01050">
    <property type="entry name" value="MannoseP_isomer"/>
    <property type="match status" value="1"/>
</dbReference>
<dbReference type="InterPro" id="IPR005835">
    <property type="entry name" value="NTP_transferase_dom"/>
</dbReference>
<comment type="catalytic activity">
    <reaction evidence="8">
        <text>alpha-D-mannose 1-phosphate + GTP + H(+) = GDP-alpha-D-mannose + diphosphate</text>
        <dbReference type="Rhea" id="RHEA:15229"/>
        <dbReference type="ChEBI" id="CHEBI:15378"/>
        <dbReference type="ChEBI" id="CHEBI:33019"/>
        <dbReference type="ChEBI" id="CHEBI:37565"/>
        <dbReference type="ChEBI" id="CHEBI:57527"/>
        <dbReference type="ChEBI" id="CHEBI:58409"/>
        <dbReference type="EC" id="2.7.7.13"/>
    </reaction>
</comment>
<evidence type="ECO:0000259" key="10">
    <source>
        <dbReference type="Pfam" id="PF00483"/>
    </source>
</evidence>
<dbReference type="GO" id="GO:0004475">
    <property type="term" value="F:mannose-1-phosphate guanylyltransferase (GTP) activity"/>
    <property type="evidence" value="ECO:0007669"/>
    <property type="project" value="UniProtKB-EC"/>
</dbReference>
<dbReference type="SUPFAM" id="SSF51182">
    <property type="entry name" value="RmlC-like cupins"/>
    <property type="match status" value="1"/>
</dbReference>
<dbReference type="RefSeq" id="WP_047251055.1">
    <property type="nucleotide sequence ID" value="NZ_CP011367.1"/>
</dbReference>
<dbReference type="InterPro" id="IPR014710">
    <property type="entry name" value="RmlC-like_jellyroll"/>
</dbReference>
<dbReference type="EC" id="2.7.7.13" evidence="3"/>
<dbReference type="FunFam" id="2.60.120.10:FF:000032">
    <property type="entry name" value="Mannose-1-phosphate guanylyltransferase/mannose-6-phosphate isomerase"/>
    <property type="match status" value="1"/>
</dbReference>
<keyword evidence="4 13" id="KW-0808">Transferase</keyword>
<dbReference type="InterPro" id="IPR029044">
    <property type="entry name" value="Nucleotide-diphossugar_trans"/>
</dbReference>
<keyword evidence="5 13" id="KW-0548">Nucleotidyltransferase</keyword>
<reference evidence="13 14" key="1">
    <citation type="submission" date="2015-04" db="EMBL/GenBank/DDBJ databases">
        <title>Complete Sequence for the Genome of the Thioalkalivibrio versutus D301.</title>
        <authorList>
            <person name="Mu T."/>
            <person name="Zhou J."/>
            <person name="Xu X."/>
        </authorList>
    </citation>
    <scope>NUCLEOTIDE SEQUENCE [LARGE SCALE GENOMIC DNA]</scope>
    <source>
        <strain evidence="13 14">D301</strain>
    </source>
</reference>
<dbReference type="PANTHER" id="PTHR46390">
    <property type="entry name" value="MANNOSE-1-PHOSPHATE GUANYLYLTRANSFERASE"/>
    <property type="match status" value="1"/>
</dbReference>
<dbReference type="NCBIfam" id="TIGR01479">
    <property type="entry name" value="GMP_PMI"/>
    <property type="match status" value="1"/>
</dbReference>
<dbReference type="STRING" id="106634.TVD_05825"/>
<keyword evidence="6" id="KW-0547">Nucleotide-binding</keyword>
<comment type="pathway">
    <text evidence="1">Nucleotide-sugar biosynthesis; GDP-alpha-D-mannose biosynthesis; GDP-alpha-D-mannose from alpha-D-mannose 1-phosphate (GTP route): step 1/1.</text>
</comment>
<dbReference type="Pfam" id="PF22640">
    <property type="entry name" value="ManC_GMP_beta-helix"/>
    <property type="match status" value="1"/>
</dbReference>
<name>A0A0G3G3C2_9GAMM</name>
<dbReference type="Gene3D" id="2.60.120.10">
    <property type="entry name" value="Jelly Rolls"/>
    <property type="match status" value="1"/>
</dbReference>
<dbReference type="Proteomes" id="UP000064201">
    <property type="component" value="Chromosome"/>
</dbReference>
<dbReference type="InterPro" id="IPR001538">
    <property type="entry name" value="Man6P_isomerase-2_C"/>
</dbReference>
<keyword evidence="14" id="KW-1185">Reference proteome</keyword>
<dbReference type="PATRIC" id="fig|106634.4.peg.1187"/>
<dbReference type="InterPro" id="IPR011051">
    <property type="entry name" value="RmlC_Cupin_sf"/>
</dbReference>
<evidence type="ECO:0000256" key="4">
    <source>
        <dbReference type="ARBA" id="ARBA00022679"/>
    </source>
</evidence>
<dbReference type="Pfam" id="PF00483">
    <property type="entry name" value="NTP_transferase"/>
    <property type="match status" value="1"/>
</dbReference>
<evidence type="ECO:0000256" key="5">
    <source>
        <dbReference type="ARBA" id="ARBA00022695"/>
    </source>
</evidence>
<evidence type="ECO:0000259" key="12">
    <source>
        <dbReference type="Pfam" id="PF22640"/>
    </source>
</evidence>
<dbReference type="UniPathway" id="UPA00126">
    <property type="reaction ID" value="UER00930"/>
</dbReference>
<sequence length="476" mass="51576">MEPTQSRTELQPVILAGGSGTRLWPVSRSHYPKQFLPLTGEQTLLQQTAERLDGLGASAPLVLANVEHRFLAAEQLRAAGVEHARIVLEPEGRNTAPAIALAALQAQAEGRDPLLLILAADHHIGDPEAFQAAVARAMTLAEAGHLVTFGIVPTAAETGYGYIQQGESLGEAGARVARFVEKPDAATAREYVDSGDYLWNSGMFVFRASLYMQELQRFEPGIVEACRAALEGAREDLDFLRVDPEAFAAAPNISVDYAVMERTEHAAVTPLAAGWSDIGSWSALAGVRGVDEQGNTLRGDCLLEDSEGCVVDADGLLVAGIGLRNLAVVATRDAVLVADRDRVQDVKLIVERLKADNRSEHVNHTAVYRPWGCYESIDTGARYQVKRITVNPGARLSLQMHHHRAEHWVVVSGTARVTNGEQNYLVTENESTFIPIGQVHCLENPGALPLELIEVQSGSYLGEDDIVRLEDVYGRA</sequence>
<evidence type="ECO:0000313" key="14">
    <source>
        <dbReference type="Proteomes" id="UP000064201"/>
    </source>
</evidence>
<evidence type="ECO:0000313" key="13">
    <source>
        <dbReference type="EMBL" id="AKJ94909.1"/>
    </source>
</evidence>
<dbReference type="GO" id="GO:0005525">
    <property type="term" value="F:GTP binding"/>
    <property type="evidence" value="ECO:0007669"/>
    <property type="project" value="UniProtKB-KW"/>
</dbReference>
<evidence type="ECO:0000256" key="2">
    <source>
        <dbReference type="ARBA" id="ARBA00006115"/>
    </source>
</evidence>
<comment type="similarity">
    <text evidence="2 9">Belongs to the mannose-6-phosphate isomerase type 2 family.</text>
</comment>